<keyword evidence="3" id="KW-1185">Reference proteome</keyword>
<dbReference type="EMBL" id="MLAU01015007">
    <property type="protein sequence ID" value="OIW20806.1"/>
    <property type="molecule type" value="Genomic_DNA"/>
</dbReference>
<gene>
    <name evidence="2" type="ORF">TanjilG_23187</name>
</gene>
<dbReference type="Proteomes" id="UP000188354">
    <property type="component" value="Unassembled WGS sequence"/>
</dbReference>
<evidence type="ECO:0000313" key="2">
    <source>
        <dbReference type="EMBL" id="OIW20806.1"/>
    </source>
</evidence>
<feature type="region of interest" description="Disordered" evidence="1">
    <location>
        <begin position="1"/>
        <end position="22"/>
    </location>
</feature>
<evidence type="ECO:0000313" key="3">
    <source>
        <dbReference type="Proteomes" id="UP000188354"/>
    </source>
</evidence>
<comment type="caution">
    <text evidence="2">The sequence shown here is derived from an EMBL/GenBank/DDBJ whole genome shotgun (WGS) entry which is preliminary data.</text>
</comment>
<proteinExistence type="predicted"/>
<sequence>MGREESVNADNKDAHEQLPLQGAQQEEIKWSEYLKQSISSWKHNVEPNFSVYLCG</sequence>
<dbReference type="Gramene" id="OIW20806">
    <property type="protein sequence ID" value="OIW20806"/>
    <property type="gene ID" value="TanjilG_23187"/>
</dbReference>
<name>A0A394DBS0_LUPAN</name>
<reference evidence="2 3" key="1">
    <citation type="journal article" date="2017" name="Plant Biotechnol. J.">
        <title>A comprehensive draft genome sequence for lupin (Lupinus angustifolius), an emerging health food: insights into plant-microbe interactions and legume evolution.</title>
        <authorList>
            <person name="Hane J.K."/>
            <person name="Ming Y."/>
            <person name="Kamphuis L.G."/>
            <person name="Nelson M.N."/>
            <person name="Garg G."/>
            <person name="Atkins C.A."/>
            <person name="Bayer P.E."/>
            <person name="Bravo A."/>
            <person name="Bringans S."/>
            <person name="Cannon S."/>
            <person name="Edwards D."/>
            <person name="Foley R."/>
            <person name="Gao L.L."/>
            <person name="Harrison M.J."/>
            <person name="Huang W."/>
            <person name="Hurgobin B."/>
            <person name="Li S."/>
            <person name="Liu C.W."/>
            <person name="McGrath A."/>
            <person name="Morahan G."/>
            <person name="Murray J."/>
            <person name="Weller J."/>
            <person name="Jian J."/>
            <person name="Singh K.B."/>
        </authorList>
    </citation>
    <scope>NUCLEOTIDE SEQUENCE [LARGE SCALE GENOMIC DNA]</scope>
    <source>
        <strain evidence="3">cv. Tanjil</strain>
        <tissue evidence="2">Whole plant</tissue>
    </source>
</reference>
<feature type="compositionally biased region" description="Basic and acidic residues" evidence="1">
    <location>
        <begin position="1"/>
        <end position="16"/>
    </location>
</feature>
<protein>
    <submittedName>
        <fullName evidence="2">Uncharacterized protein</fullName>
    </submittedName>
</protein>
<organism evidence="2 3">
    <name type="scientific">Lupinus angustifolius</name>
    <name type="common">Narrow-leaved blue lupine</name>
    <dbReference type="NCBI Taxonomy" id="3871"/>
    <lineage>
        <taxon>Eukaryota</taxon>
        <taxon>Viridiplantae</taxon>
        <taxon>Streptophyta</taxon>
        <taxon>Embryophyta</taxon>
        <taxon>Tracheophyta</taxon>
        <taxon>Spermatophyta</taxon>
        <taxon>Magnoliopsida</taxon>
        <taxon>eudicotyledons</taxon>
        <taxon>Gunneridae</taxon>
        <taxon>Pentapetalae</taxon>
        <taxon>rosids</taxon>
        <taxon>fabids</taxon>
        <taxon>Fabales</taxon>
        <taxon>Fabaceae</taxon>
        <taxon>Papilionoideae</taxon>
        <taxon>50 kb inversion clade</taxon>
        <taxon>genistoids sensu lato</taxon>
        <taxon>core genistoids</taxon>
        <taxon>Genisteae</taxon>
        <taxon>Lupinus</taxon>
    </lineage>
</organism>
<evidence type="ECO:0000256" key="1">
    <source>
        <dbReference type="SAM" id="MobiDB-lite"/>
    </source>
</evidence>
<dbReference type="AlphaFoldDB" id="A0A394DBS0"/>
<accession>A0A394DBS0</accession>